<dbReference type="Gramene" id="AET3Gv21206000.22">
    <property type="protein sequence ID" value="AET3Gv21206000.22"/>
    <property type="gene ID" value="AET3Gv21206000"/>
</dbReference>
<sequence>TFVAEGTVTSISLAVASNQEIVKAQPMKEEFPVTHPSQLAGNPALGLPLQLGHCDSCGATDLAKCEGHFGFIKLPVSVYHPSH</sequence>
<evidence type="ECO:0000256" key="2">
    <source>
        <dbReference type="ARBA" id="ARBA00022478"/>
    </source>
</evidence>
<name>A0A453GTY4_AEGTS</name>
<dbReference type="GO" id="GO:0003899">
    <property type="term" value="F:DNA-directed RNA polymerase activity"/>
    <property type="evidence" value="ECO:0007669"/>
    <property type="project" value="UniProtKB-EC"/>
</dbReference>
<accession>A0A453GTY4</accession>
<dbReference type="Gene3D" id="4.10.860.120">
    <property type="entry name" value="RNA polymerase II, clamp domain"/>
    <property type="match status" value="1"/>
</dbReference>
<dbReference type="PANTHER" id="PTHR19376">
    <property type="entry name" value="DNA-DIRECTED RNA POLYMERASE"/>
    <property type="match status" value="1"/>
</dbReference>
<dbReference type="GO" id="GO:0000428">
    <property type="term" value="C:DNA-directed RNA polymerase complex"/>
    <property type="evidence" value="ECO:0007669"/>
    <property type="project" value="UniProtKB-KW"/>
</dbReference>
<evidence type="ECO:0000256" key="4">
    <source>
        <dbReference type="ARBA" id="ARBA00022695"/>
    </source>
</evidence>
<dbReference type="EC" id="2.7.7.6" evidence="1"/>
<proteinExistence type="predicted"/>
<reference evidence="7" key="1">
    <citation type="journal article" date="2014" name="Science">
        <title>Ancient hybridizations among the ancestral genomes of bread wheat.</title>
        <authorList>
            <consortium name="International Wheat Genome Sequencing Consortium,"/>
            <person name="Marcussen T."/>
            <person name="Sandve S.R."/>
            <person name="Heier L."/>
            <person name="Spannagl M."/>
            <person name="Pfeifer M."/>
            <person name="Jakobsen K.S."/>
            <person name="Wulff B.B."/>
            <person name="Steuernagel B."/>
            <person name="Mayer K.F."/>
            <person name="Olsen O.A."/>
        </authorList>
    </citation>
    <scope>NUCLEOTIDE SEQUENCE [LARGE SCALE GENOMIC DNA]</scope>
    <source>
        <strain evidence="7">cv. AL8/78</strain>
    </source>
</reference>
<organism evidence="6 7">
    <name type="scientific">Aegilops tauschii subsp. strangulata</name>
    <name type="common">Goatgrass</name>
    <dbReference type="NCBI Taxonomy" id="200361"/>
    <lineage>
        <taxon>Eukaryota</taxon>
        <taxon>Viridiplantae</taxon>
        <taxon>Streptophyta</taxon>
        <taxon>Embryophyta</taxon>
        <taxon>Tracheophyta</taxon>
        <taxon>Spermatophyta</taxon>
        <taxon>Magnoliopsida</taxon>
        <taxon>Liliopsida</taxon>
        <taxon>Poales</taxon>
        <taxon>Poaceae</taxon>
        <taxon>BOP clade</taxon>
        <taxon>Pooideae</taxon>
        <taxon>Triticodae</taxon>
        <taxon>Triticeae</taxon>
        <taxon>Triticinae</taxon>
        <taxon>Aegilops</taxon>
    </lineage>
</organism>
<reference evidence="7" key="2">
    <citation type="journal article" date="2017" name="Nat. Plants">
        <title>The Aegilops tauschii genome reveals multiple impacts of transposons.</title>
        <authorList>
            <person name="Zhao G."/>
            <person name="Zou C."/>
            <person name="Li K."/>
            <person name="Wang K."/>
            <person name="Li T."/>
            <person name="Gao L."/>
            <person name="Zhang X."/>
            <person name="Wang H."/>
            <person name="Yang Z."/>
            <person name="Liu X."/>
            <person name="Jiang W."/>
            <person name="Mao L."/>
            <person name="Kong X."/>
            <person name="Jiao Y."/>
            <person name="Jia J."/>
        </authorList>
    </citation>
    <scope>NUCLEOTIDE SEQUENCE [LARGE SCALE GENOMIC DNA]</scope>
    <source>
        <strain evidence="7">cv. AL8/78</strain>
    </source>
</reference>
<reference evidence="6" key="3">
    <citation type="journal article" date="2017" name="Nature">
        <title>Genome sequence of the progenitor of the wheat D genome Aegilops tauschii.</title>
        <authorList>
            <person name="Luo M.C."/>
            <person name="Gu Y.Q."/>
            <person name="Puiu D."/>
            <person name="Wang H."/>
            <person name="Twardziok S.O."/>
            <person name="Deal K.R."/>
            <person name="Huo N."/>
            <person name="Zhu T."/>
            <person name="Wang L."/>
            <person name="Wang Y."/>
            <person name="McGuire P.E."/>
            <person name="Liu S."/>
            <person name="Long H."/>
            <person name="Ramasamy R.K."/>
            <person name="Rodriguez J.C."/>
            <person name="Van S.L."/>
            <person name="Yuan L."/>
            <person name="Wang Z."/>
            <person name="Xia Z."/>
            <person name="Xiao L."/>
            <person name="Anderson O.D."/>
            <person name="Ouyang S."/>
            <person name="Liang Y."/>
            <person name="Zimin A.V."/>
            <person name="Pertea G."/>
            <person name="Qi P."/>
            <person name="Bennetzen J.L."/>
            <person name="Dai X."/>
            <person name="Dawson M.W."/>
            <person name="Muller H.G."/>
            <person name="Kugler K."/>
            <person name="Rivarola-Duarte L."/>
            <person name="Spannagl M."/>
            <person name="Mayer K.F.X."/>
            <person name="Lu F.H."/>
            <person name="Bevan M.W."/>
            <person name="Leroy P."/>
            <person name="Li P."/>
            <person name="You F.M."/>
            <person name="Sun Q."/>
            <person name="Liu Z."/>
            <person name="Lyons E."/>
            <person name="Wicker T."/>
            <person name="Salzberg S.L."/>
            <person name="Devos K.M."/>
            <person name="Dvorak J."/>
        </authorList>
    </citation>
    <scope>NUCLEOTIDE SEQUENCE [LARGE SCALE GENOMIC DNA]</scope>
    <source>
        <strain evidence="6">cv. AL8/78</strain>
    </source>
</reference>
<dbReference type="EnsemblPlants" id="AET3Gv21206000.22">
    <property type="protein sequence ID" value="AET3Gv21206000.22"/>
    <property type="gene ID" value="AET3Gv21206000"/>
</dbReference>
<keyword evidence="2" id="KW-0240">DNA-directed RNA polymerase</keyword>
<dbReference type="SUPFAM" id="SSF64484">
    <property type="entry name" value="beta and beta-prime subunits of DNA dependent RNA-polymerase"/>
    <property type="match status" value="1"/>
</dbReference>
<dbReference type="PANTHER" id="PTHR19376:SF46">
    <property type="entry name" value="DNA-DIRECTED RNA POLYMERASE SUBUNIT"/>
    <property type="match status" value="1"/>
</dbReference>
<reference evidence="6" key="4">
    <citation type="submission" date="2019-03" db="UniProtKB">
        <authorList>
            <consortium name="EnsemblPlants"/>
        </authorList>
    </citation>
    <scope>IDENTIFICATION</scope>
</reference>
<keyword evidence="7" id="KW-1185">Reference proteome</keyword>
<reference evidence="6" key="5">
    <citation type="journal article" date="2021" name="G3 (Bethesda)">
        <title>Aegilops tauschii genome assembly Aet v5.0 features greater sequence contiguity and improved annotation.</title>
        <authorList>
            <person name="Wang L."/>
            <person name="Zhu T."/>
            <person name="Rodriguez J.C."/>
            <person name="Deal K.R."/>
            <person name="Dubcovsky J."/>
            <person name="McGuire P.E."/>
            <person name="Lux T."/>
            <person name="Spannagl M."/>
            <person name="Mayer K.F.X."/>
            <person name="Baldrich P."/>
            <person name="Meyers B.C."/>
            <person name="Huo N."/>
            <person name="Gu Y.Q."/>
            <person name="Zhou H."/>
            <person name="Devos K.M."/>
            <person name="Bennetzen J.L."/>
            <person name="Unver T."/>
            <person name="Budak H."/>
            <person name="Gulick P.J."/>
            <person name="Galiba G."/>
            <person name="Kalapos B."/>
            <person name="Nelson D.R."/>
            <person name="Li P."/>
            <person name="You F.M."/>
            <person name="Luo M.C."/>
            <person name="Dvorak J."/>
        </authorList>
    </citation>
    <scope>NUCLEOTIDE SEQUENCE [LARGE SCALE GENOMIC DNA]</scope>
    <source>
        <strain evidence="6">cv. AL8/78</strain>
    </source>
</reference>
<dbReference type="GO" id="GO:0006351">
    <property type="term" value="P:DNA-templated transcription"/>
    <property type="evidence" value="ECO:0007669"/>
    <property type="project" value="InterPro"/>
</dbReference>
<evidence type="ECO:0000313" key="6">
    <source>
        <dbReference type="EnsemblPlants" id="AET3Gv21206000.22"/>
    </source>
</evidence>
<evidence type="ECO:0000256" key="5">
    <source>
        <dbReference type="ARBA" id="ARBA00023163"/>
    </source>
</evidence>
<dbReference type="InterPro" id="IPR044893">
    <property type="entry name" value="RNA_pol_Rpb1_clamp_domain"/>
</dbReference>
<keyword evidence="4" id="KW-0548">Nucleotidyltransferase</keyword>
<keyword evidence="5" id="KW-0804">Transcription</keyword>
<protein>
    <recommendedName>
        <fullName evidence="1">DNA-directed RNA polymerase</fullName>
        <ecNumber evidence="1">2.7.7.6</ecNumber>
    </recommendedName>
</protein>
<evidence type="ECO:0000256" key="1">
    <source>
        <dbReference type="ARBA" id="ARBA00012418"/>
    </source>
</evidence>
<dbReference type="Proteomes" id="UP000015105">
    <property type="component" value="Chromosome 3D"/>
</dbReference>
<keyword evidence="3" id="KW-0808">Transferase</keyword>
<evidence type="ECO:0000313" key="7">
    <source>
        <dbReference type="Proteomes" id="UP000015105"/>
    </source>
</evidence>
<dbReference type="AlphaFoldDB" id="A0A453GTY4"/>
<dbReference type="InterPro" id="IPR045867">
    <property type="entry name" value="DNA-dir_RpoC_beta_prime"/>
</dbReference>
<evidence type="ECO:0000256" key="3">
    <source>
        <dbReference type="ARBA" id="ARBA00022679"/>
    </source>
</evidence>